<dbReference type="EMBL" id="UOGF01000008">
    <property type="protein sequence ID" value="VAX26334.1"/>
    <property type="molecule type" value="Genomic_DNA"/>
</dbReference>
<keyword evidence="1" id="KW-0812">Transmembrane</keyword>
<dbReference type="Pfam" id="PF04612">
    <property type="entry name" value="T2SSM"/>
    <property type="match status" value="1"/>
</dbReference>
<dbReference type="InterPro" id="IPR007690">
    <property type="entry name" value="T2SS_GspM"/>
</dbReference>
<feature type="transmembrane region" description="Helical" evidence="1">
    <location>
        <begin position="23"/>
        <end position="42"/>
    </location>
</feature>
<accession>A0A3B1CQZ5</accession>
<dbReference type="GO" id="GO:0015628">
    <property type="term" value="P:protein secretion by the type II secretion system"/>
    <property type="evidence" value="ECO:0007669"/>
    <property type="project" value="InterPro"/>
</dbReference>
<evidence type="ECO:0000256" key="1">
    <source>
        <dbReference type="SAM" id="Phobius"/>
    </source>
</evidence>
<proteinExistence type="predicted"/>
<protein>
    <recommendedName>
        <fullName evidence="3">Type II secretion system protein M</fullName>
    </recommendedName>
</protein>
<sequence>MEKSGFLRRIDQFLIRLSTREKWMLGGGGFIASFLIIFFFLVDPTLERMRQLDSLIPRKERDLSELIDLKQSFQGVSKEIDAIVHALPEESSFSALSFLEEHAAKNRIKGNIAFIRPLAAQEHLSRYREVPVEVKVEKVRLSEIIPFLAALENSKNRLRIKRLSMKTRFSNPDLMDVTFLVLSYEKVAS</sequence>
<name>A0A3B1CQZ5_9ZZZZ</name>
<reference evidence="2" key="1">
    <citation type="submission" date="2018-06" db="EMBL/GenBank/DDBJ databases">
        <authorList>
            <person name="Zhirakovskaya E."/>
        </authorList>
    </citation>
    <scope>NUCLEOTIDE SEQUENCE</scope>
</reference>
<organism evidence="2">
    <name type="scientific">hydrothermal vent metagenome</name>
    <dbReference type="NCBI Taxonomy" id="652676"/>
    <lineage>
        <taxon>unclassified sequences</taxon>
        <taxon>metagenomes</taxon>
        <taxon>ecological metagenomes</taxon>
    </lineage>
</organism>
<evidence type="ECO:0000313" key="2">
    <source>
        <dbReference type="EMBL" id="VAX26334.1"/>
    </source>
</evidence>
<evidence type="ECO:0008006" key="3">
    <source>
        <dbReference type="Google" id="ProtNLM"/>
    </source>
</evidence>
<keyword evidence="1" id="KW-1133">Transmembrane helix</keyword>
<dbReference type="AlphaFoldDB" id="A0A3B1CQZ5"/>
<dbReference type="GO" id="GO:0015627">
    <property type="term" value="C:type II protein secretion system complex"/>
    <property type="evidence" value="ECO:0007669"/>
    <property type="project" value="InterPro"/>
</dbReference>
<gene>
    <name evidence="2" type="ORF">MNBD_NITROSPIRAE01-1107</name>
</gene>
<keyword evidence="1" id="KW-0472">Membrane</keyword>